<dbReference type="EMBL" id="SRLO01012745">
    <property type="protein sequence ID" value="TNN25373.1"/>
    <property type="molecule type" value="Genomic_DNA"/>
</dbReference>
<keyword evidence="2" id="KW-1185">Reference proteome</keyword>
<comment type="caution">
    <text evidence="1">The sequence shown here is derived from an EMBL/GenBank/DDBJ whole genome shotgun (WGS) entry which is preliminary data.</text>
</comment>
<dbReference type="AlphaFoldDB" id="A0A4Z2E9L0"/>
<protein>
    <submittedName>
        <fullName evidence="1">Uncharacterized protein</fullName>
    </submittedName>
</protein>
<evidence type="ECO:0000313" key="2">
    <source>
        <dbReference type="Proteomes" id="UP000314294"/>
    </source>
</evidence>
<name>A0A4Z2E9L0_9TELE</name>
<sequence>MLFVFVRRPERDGSPLSATDSVLLKYCSSRAHEASFTLLEIPHEPWQFTLMAVERGEREGSQSTVSKRFAALSFLSDHQRNADAANAYHTFWETVALVRLTSCFLWR</sequence>
<reference evidence="1 2" key="1">
    <citation type="submission" date="2019-03" db="EMBL/GenBank/DDBJ databases">
        <title>First draft genome of Liparis tanakae, snailfish: a comprehensive survey of snailfish specific genes.</title>
        <authorList>
            <person name="Kim W."/>
            <person name="Song I."/>
            <person name="Jeong J.-H."/>
            <person name="Kim D."/>
            <person name="Kim S."/>
            <person name="Ryu S."/>
            <person name="Song J.Y."/>
            <person name="Lee S.K."/>
        </authorList>
    </citation>
    <scope>NUCLEOTIDE SEQUENCE [LARGE SCALE GENOMIC DNA]</scope>
    <source>
        <tissue evidence="1">Muscle</tissue>
    </source>
</reference>
<evidence type="ECO:0000313" key="1">
    <source>
        <dbReference type="EMBL" id="TNN25373.1"/>
    </source>
</evidence>
<gene>
    <name evidence="1" type="ORF">EYF80_064501</name>
</gene>
<accession>A0A4Z2E9L0</accession>
<organism evidence="1 2">
    <name type="scientific">Liparis tanakae</name>
    <name type="common">Tanaka's snailfish</name>
    <dbReference type="NCBI Taxonomy" id="230148"/>
    <lineage>
        <taxon>Eukaryota</taxon>
        <taxon>Metazoa</taxon>
        <taxon>Chordata</taxon>
        <taxon>Craniata</taxon>
        <taxon>Vertebrata</taxon>
        <taxon>Euteleostomi</taxon>
        <taxon>Actinopterygii</taxon>
        <taxon>Neopterygii</taxon>
        <taxon>Teleostei</taxon>
        <taxon>Neoteleostei</taxon>
        <taxon>Acanthomorphata</taxon>
        <taxon>Eupercaria</taxon>
        <taxon>Perciformes</taxon>
        <taxon>Cottioidei</taxon>
        <taxon>Cottales</taxon>
        <taxon>Liparidae</taxon>
        <taxon>Liparis</taxon>
    </lineage>
</organism>
<dbReference type="Proteomes" id="UP000314294">
    <property type="component" value="Unassembled WGS sequence"/>
</dbReference>
<proteinExistence type="predicted"/>